<evidence type="ECO:0000313" key="1">
    <source>
        <dbReference type="EMBL" id="PFX13413.1"/>
    </source>
</evidence>
<proteinExistence type="predicted"/>
<dbReference type="PANTHER" id="PTHR33845">
    <property type="entry name" value="C2H2-TYPE DOMAIN-CONTAINING PROTEIN"/>
    <property type="match status" value="1"/>
</dbReference>
<comment type="caution">
    <text evidence="1">The sequence shown here is derived from an EMBL/GenBank/DDBJ whole genome shotgun (WGS) entry which is preliminary data.</text>
</comment>
<evidence type="ECO:0008006" key="3">
    <source>
        <dbReference type="Google" id="ProtNLM"/>
    </source>
</evidence>
<accession>A0A2B4R9D2</accession>
<dbReference type="STRING" id="50429.A0A2B4R9D2"/>
<dbReference type="PANTHER" id="PTHR33845:SF1">
    <property type="entry name" value="C2H2-TYPE DOMAIN-CONTAINING PROTEIN"/>
    <property type="match status" value="1"/>
</dbReference>
<dbReference type="Gene3D" id="1.10.720.30">
    <property type="entry name" value="SAP domain"/>
    <property type="match status" value="1"/>
</dbReference>
<name>A0A2B4R9D2_STYPI</name>
<dbReference type="InterPro" id="IPR036361">
    <property type="entry name" value="SAP_dom_sf"/>
</dbReference>
<sequence length="588" mass="66338">MVTSTRGIRTLVVVFELSEEMVAWECRNDLPARFISATLRVDESLKMAAKARDCRKSNLLKQLKVKNPLLQKVHLRSDEAGCYHNSSLVTAVKDVAKGVGVEVHSYHYSELQSGKDICDCILCQMKSSIRAYCNEGHDVLTAVDTRDALTQHPVMGTTAAVNTVQESKNTLCINKIEHFSSFHSFEYGDTGLRVWKCYGIESQGFYDPPEKRVVKRRSKDSKETESTTPLFECSLLREQWLTKSQVQSKDQGVIGISLDEQEDVQCVQENSERQDLVDKVIKEIKVSHPICYDTHDLCERYHSNTLQKFTVVLLRAICSRFEIPVKLRGKKQILVDKLSDTMGNSLSQQDNNAAVDLTAEFQDYAKSLGKVDLYDSNFTFRRNEAKRLTKDEFEEMMDQYQIPETHRYGSKASSVLTERKESGSFEKTILIFARSKKKRYDVVVAEGKLSTSFDWERTGIAACLLATISGAACYMIDPYLGITVGFIGLLKMAGKMISGPGNQEFQDVVTNFMIKQLMAAQDLAVNKQGKFAFVHGRRHTLLDDTSDIIPESNQVPDPINLKADRGTHHSSCCIGCFSFKRQKTNSNH</sequence>
<reference evidence="2" key="1">
    <citation type="journal article" date="2017" name="bioRxiv">
        <title>Comparative analysis of the genomes of Stylophora pistillata and Acropora digitifera provides evidence for extensive differences between species of corals.</title>
        <authorList>
            <person name="Voolstra C.R."/>
            <person name="Li Y."/>
            <person name="Liew Y.J."/>
            <person name="Baumgarten S."/>
            <person name="Zoccola D."/>
            <person name="Flot J.-F."/>
            <person name="Tambutte S."/>
            <person name="Allemand D."/>
            <person name="Aranda M."/>
        </authorList>
    </citation>
    <scope>NUCLEOTIDE SEQUENCE [LARGE SCALE GENOMIC DNA]</scope>
</reference>
<keyword evidence="2" id="KW-1185">Reference proteome</keyword>
<evidence type="ECO:0000313" key="2">
    <source>
        <dbReference type="Proteomes" id="UP000225706"/>
    </source>
</evidence>
<dbReference type="EMBL" id="LSMT01000983">
    <property type="protein sequence ID" value="PFX13413.1"/>
    <property type="molecule type" value="Genomic_DNA"/>
</dbReference>
<organism evidence="1 2">
    <name type="scientific">Stylophora pistillata</name>
    <name type="common">Smooth cauliflower coral</name>
    <dbReference type="NCBI Taxonomy" id="50429"/>
    <lineage>
        <taxon>Eukaryota</taxon>
        <taxon>Metazoa</taxon>
        <taxon>Cnidaria</taxon>
        <taxon>Anthozoa</taxon>
        <taxon>Hexacorallia</taxon>
        <taxon>Scleractinia</taxon>
        <taxon>Astrocoeniina</taxon>
        <taxon>Pocilloporidae</taxon>
        <taxon>Stylophora</taxon>
    </lineage>
</organism>
<dbReference type="AlphaFoldDB" id="A0A2B4R9D2"/>
<dbReference type="OrthoDB" id="10413055at2759"/>
<gene>
    <name evidence="1" type="ORF">AWC38_SpisGene22501</name>
</gene>
<dbReference type="Proteomes" id="UP000225706">
    <property type="component" value="Unassembled WGS sequence"/>
</dbReference>
<protein>
    <recommendedName>
        <fullName evidence="3">SAP domain-containing protein</fullName>
    </recommendedName>
</protein>